<feature type="transmembrane region" description="Helical" evidence="8">
    <location>
        <begin position="104"/>
        <end position="126"/>
    </location>
</feature>
<dbReference type="AlphaFoldDB" id="A0A410FUD4"/>
<feature type="transmembrane region" description="Helical" evidence="8">
    <location>
        <begin position="257"/>
        <end position="275"/>
    </location>
</feature>
<dbReference type="GO" id="GO:0005886">
    <property type="term" value="C:plasma membrane"/>
    <property type="evidence" value="ECO:0007669"/>
    <property type="project" value="UniProtKB-SubCell"/>
</dbReference>
<feature type="transmembrane region" description="Helical" evidence="8">
    <location>
        <begin position="146"/>
        <end position="168"/>
    </location>
</feature>
<dbReference type="InterPro" id="IPR035906">
    <property type="entry name" value="MetI-like_sf"/>
</dbReference>
<reference evidence="11" key="1">
    <citation type="submission" date="2018-12" db="EMBL/GenBank/DDBJ databases">
        <title>Complete genome sequence of an uncultured bacterium of the candidate phylum Bipolaricaulota.</title>
        <authorList>
            <person name="Kadnikov V.V."/>
            <person name="Mardanov A.V."/>
            <person name="Beletsky A.V."/>
            <person name="Frank Y.A."/>
            <person name="Karnachuk O.V."/>
            <person name="Ravin N.V."/>
        </authorList>
    </citation>
    <scope>NUCLEOTIDE SEQUENCE [LARGE SCALE GENOMIC DNA]</scope>
</reference>
<feature type="transmembrane region" description="Helical" evidence="8">
    <location>
        <begin position="433"/>
        <end position="455"/>
    </location>
</feature>
<feature type="transmembrane region" description="Helical" evidence="8">
    <location>
        <begin position="73"/>
        <end position="92"/>
    </location>
</feature>
<comment type="similarity">
    <text evidence="8">Belongs to the binding-protein-dependent transport system permease family.</text>
</comment>
<dbReference type="EMBL" id="CP034928">
    <property type="protein sequence ID" value="QAA76558.1"/>
    <property type="molecule type" value="Genomic_DNA"/>
</dbReference>
<evidence type="ECO:0000256" key="7">
    <source>
        <dbReference type="ARBA" id="ARBA00023136"/>
    </source>
</evidence>
<keyword evidence="6 8" id="KW-1133">Transmembrane helix</keyword>
<feature type="domain" description="ABC transmembrane type-1" evidence="9">
    <location>
        <begin position="66"/>
        <end position="274"/>
    </location>
</feature>
<dbReference type="Gene3D" id="1.10.3720.10">
    <property type="entry name" value="MetI-like"/>
    <property type="match status" value="2"/>
</dbReference>
<evidence type="ECO:0000256" key="3">
    <source>
        <dbReference type="ARBA" id="ARBA00022475"/>
    </source>
</evidence>
<keyword evidence="5 8" id="KW-0812">Transmembrane</keyword>
<proteinExistence type="inferred from homology"/>
<dbReference type="CDD" id="cd06261">
    <property type="entry name" value="TM_PBP2"/>
    <property type="match status" value="2"/>
</dbReference>
<accession>A0A410FUD4</accession>
<protein>
    <recommendedName>
        <fullName evidence="9">ABC transmembrane type-1 domain-containing protein</fullName>
    </recommendedName>
</protein>
<dbReference type="Pfam" id="PF00528">
    <property type="entry name" value="BPD_transp_1"/>
    <property type="match status" value="2"/>
</dbReference>
<keyword evidence="4" id="KW-0997">Cell inner membrane</keyword>
<dbReference type="GO" id="GO:0055085">
    <property type="term" value="P:transmembrane transport"/>
    <property type="evidence" value="ECO:0007669"/>
    <property type="project" value="InterPro"/>
</dbReference>
<keyword evidence="2 8" id="KW-0813">Transport</keyword>
<dbReference type="PANTHER" id="PTHR43357:SF4">
    <property type="entry name" value="INNER MEMBRANE ABC TRANSPORTER PERMEASE PROTEIN YDCV"/>
    <property type="match status" value="1"/>
</dbReference>
<feature type="domain" description="ABC transmembrane type-1" evidence="9">
    <location>
        <begin position="365"/>
        <end position="552"/>
    </location>
</feature>
<gene>
    <name evidence="10" type="ORF">BIP78_0792</name>
</gene>
<feature type="transmembrane region" description="Helical" evidence="8">
    <location>
        <begin position="475"/>
        <end position="499"/>
    </location>
</feature>
<feature type="transmembrane region" description="Helical" evidence="8">
    <location>
        <begin position="369"/>
        <end position="390"/>
    </location>
</feature>
<feature type="transmembrane region" description="Helical" evidence="8">
    <location>
        <begin position="305"/>
        <end position="327"/>
    </location>
</feature>
<name>A0A410FUD4_BIPS1</name>
<dbReference type="PROSITE" id="PS50928">
    <property type="entry name" value="ABC_TM1"/>
    <property type="match status" value="2"/>
</dbReference>
<sequence length="582" mass="62050">MAGHPRQLTGRGAAGAALALLPLLFLGVAFFWPLWDVLRLGLQIDGRWTGERLQAALSDPYVRRLILFTLEQAALSALLSLGLGFPLGWFLTRYRFPGRRLLRAFTIVPFVLPSITVALGFVLFFGRSGHLNRFLMALFGLGEPPIRVLYTLWAVVLAHAFYNAPVVARFVNAAWERADPTPVEAARTLGARPLRAFLTVTLPLLVPAVLSALALVFVLCTLSFSIPLALGGARYATVEVGVYLYTRGVVASFPRAAALAILTLGLSLVLTYLHLWGGGMFSARQGGVRLGSTVPLFTREKPRRALWLLYLLPAAVVFLGPIGAVIADSFLHPAPGGASPTLHWYRMIASPAWNPFIESSPLAAVRTSLLVGGGATALSLVLGLSVSAVLRRVRSRVLETVLMAPLAVSSVVLGLALLLAFRRPPLSALRGGWAIVLAHTLIVYPFVVRAIRPLWDALDPALSEAARTLGASPFATFRTVTLPLLGSGVLAAGAFAFALSLGEMTAVAMLSGPGAMTMPMAIYHFLGSRDFGAASAMATVLMVTTALAAWAWDRAGSRWLKRDGALAVSRPTAENQAVPGDA</sequence>
<keyword evidence="3" id="KW-1003">Cell membrane</keyword>
<evidence type="ECO:0000256" key="6">
    <source>
        <dbReference type="ARBA" id="ARBA00022989"/>
    </source>
</evidence>
<evidence type="ECO:0000313" key="10">
    <source>
        <dbReference type="EMBL" id="QAA76558.1"/>
    </source>
</evidence>
<organism evidence="10 11">
    <name type="scientific">Bipolaricaulis sibiricus</name>
    <dbReference type="NCBI Taxonomy" id="2501609"/>
    <lineage>
        <taxon>Bacteria</taxon>
        <taxon>Candidatus Bipolaricaulota</taxon>
        <taxon>Candidatus Bipolaricaulia</taxon>
        <taxon>Candidatus Bipolaricaulales</taxon>
        <taxon>Candidatus Bipolaricaulaceae</taxon>
        <taxon>Candidatus Bipolaricaulis</taxon>
    </lineage>
</organism>
<feature type="transmembrane region" description="Helical" evidence="8">
    <location>
        <begin position="196"/>
        <end position="218"/>
    </location>
</feature>
<dbReference type="KEGG" id="bih:BIP78_0792"/>
<evidence type="ECO:0000256" key="2">
    <source>
        <dbReference type="ARBA" id="ARBA00022448"/>
    </source>
</evidence>
<evidence type="ECO:0000256" key="8">
    <source>
        <dbReference type="RuleBase" id="RU363032"/>
    </source>
</evidence>
<evidence type="ECO:0000259" key="9">
    <source>
        <dbReference type="PROSITE" id="PS50928"/>
    </source>
</evidence>
<comment type="subcellular location">
    <subcellularLocation>
        <location evidence="1">Cell inner membrane</location>
        <topology evidence="1">Multi-pass membrane protein</topology>
    </subcellularLocation>
    <subcellularLocation>
        <location evidence="8">Cell membrane</location>
        <topology evidence="8">Multi-pass membrane protein</topology>
    </subcellularLocation>
</comment>
<evidence type="ECO:0000313" key="11">
    <source>
        <dbReference type="Proteomes" id="UP000287233"/>
    </source>
</evidence>
<evidence type="ECO:0000256" key="5">
    <source>
        <dbReference type="ARBA" id="ARBA00022692"/>
    </source>
</evidence>
<dbReference type="PANTHER" id="PTHR43357">
    <property type="entry name" value="INNER MEMBRANE ABC TRANSPORTER PERMEASE PROTEIN YDCV"/>
    <property type="match status" value="1"/>
</dbReference>
<dbReference type="SUPFAM" id="SSF161098">
    <property type="entry name" value="MetI-like"/>
    <property type="match status" value="2"/>
</dbReference>
<keyword evidence="7 8" id="KW-0472">Membrane</keyword>
<dbReference type="Proteomes" id="UP000287233">
    <property type="component" value="Chromosome"/>
</dbReference>
<feature type="transmembrane region" description="Helical" evidence="8">
    <location>
        <begin position="532"/>
        <end position="552"/>
    </location>
</feature>
<feature type="transmembrane region" description="Helical" evidence="8">
    <location>
        <begin position="402"/>
        <end position="421"/>
    </location>
</feature>
<dbReference type="InterPro" id="IPR000515">
    <property type="entry name" value="MetI-like"/>
</dbReference>
<evidence type="ECO:0000256" key="1">
    <source>
        <dbReference type="ARBA" id="ARBA00004429"/>
    </source>
</evidence>
<feature type="transmembrane region" description="Helical" evidence="8">
    <location>
        <begin position="12"/>
        <end position="35"/>
    </location>
</feature>
<evidence type="ECO:0000256" key="4">
    <source>
        <dbReference type="ARBA" id="ARBA00022519"/>
    </source>
</evidence>